<feature type="chain" id="PRO_5040834179" evidence="3">
    <location>
        <begin position="26"/>
        <end position="271"/>
    </location>
</feature>
<comment type="caution">
    <text evidence="5">The sequence shown here is derived from an EMBL/GenBank/DDBJ whole genome shotgun (WGS) entry which is preliminary data.</text>
</comment>
<proteinExistence type="predicted"/>
<keyword evidence="2 3" id="KW-0732">Signal</keyword>
<evidence type="ECO:0000256" key="2">
    <source>
        <dbReference type="ARBA" id="ARBA00022729"/>
    </source>
</evidence>
<dbReference type="PANTHER" id="PTHR34216:SF3">
    <property type="entry name" value="POLY-BETA-1,6-N-ACETYL-D-GLUCOSAMINE N-DEACETYLASE"/>
    <property type="match status" value="1"/>
</dbReference>
<dbReference type="PANTHER" id="PTHR34216">
    <property type="match status" value="1"/>
</dbReference>
<dbReference type="InterPro" id="IPR051398">
    <property type="entry name" value="Polysacch_Deacetylase"/>
</dbReference>
<feature type="domain" description="NodB homology" evidence="4">
    <location>
        <begin position="35"/>
        <end position="246"/>
    </location>
</feature>
<evidence type="ECO:0000313" key="5">
    <source>
        <dbReference type="EMBL" id="KUG09154.1"/>
    </source>
</evidence>
<dbReference type="PROSITE" id="PS51677">
    <property type="entry name" value="NODB"/>
    <property type="match status" value="1"/>
</dbReference>
<dbReference type="OrthoDB" id="9795554at2"/>
<dbReference type="Gene3D" id="3.20.20.370">
    <property type="entry name" value="Glycoside hydrolase/deacetylase"/>
    <property type="match status" value="2"/>
</dbReference>
<reference evidence="5 6" key="1">
    <citation type="submission" date="2015-11" db="EMBL/GenBank/DDBJ databases">
        <title>Solirubrum puertoriconensis gen. nov. an environmental bacteria isolated in Puerto Rico.</title>
        <authorList>
            <person name="Cuebas-Irizarry M.F."/>
            <person name="Montalvo-Rodriguez R."/>
        </authorList>
    </citation>
    <scope>NUCLEOTIDE SEQUENCE [LARGE SCALE GENOMIC DNA]</scope>
    <source>
        <strain evidence="5 6">MC1A</strain>
    </source>
</reference>
<evidence type="ECO:0000256" key="3">
    <source>
        <dbReference type="SAM" id="SignalP"/>
    </source>
</evidence>
<organism evidence="5 6">
    <name type="scientific">Solirubrum puertoriconensis</name>
    <dbReference type="NCBI Taxonomy" id="1751427"/>
    <lineage>
        <taxon>Bacteria</taxon>
        <taxon>Pseudomonadati</taxon>
        <taxon>Bacteroidota</taxon>
        <taxon>Cytophagia</taxon>
        <taxon>Cytophagales</taxon>
    </lineage>
</organism>
<sequence length="271" mass="30461">MVATRPLTCLLLPALLSLPLGNLGAQALRRPVPDKLVVLTFDDASLSHATYVAPLLKRYGFGATFFVCEFREPPFADKTKYMSWEQIRQLDRMGFEVGSHTLTHRHVNKLSREQIAAELDSIETRCRQYGIARPTTFAYPGYDTHPLALEVLRERGYQFARTGGSKQGYTRAYAPAADHPYLVPSYSTTGNNREQVYEALKQAKDGRVVVLTIHGVPDAAHDWVSTPPALFEEYLRYLKAKRYRVIALRELGRYVDVPRALGAHNAAVPVN</sequence>
<comment type="subcellular location">
    <subcellularLocation>
        <location evidence="1">Secreted</location>
    </subcellularLocation>
</comment>
<name>A0A9X0L600_SOLP1</name>
<protein>
    <submittedName>
        <fullName evidence="5">Polysaccharide deacetylase</fullName>
    </submittedName>
</protein>
<evidence type="ECO:0000259" key="4">
    <source>
        <dbReference type="PROSITE" id="PS51677"/>
    </source>
</evidence>
<dbReference type="EMBL" id="LNAL01000005">
    <property type="protein sequence ID" value="KUG09154.1"/>
    <property type="molecule type" value="Genomic_DNA"/>
</dbReference>
<gene>
    <name evidence="5" type="ORF">ASU33_20270</name>
</gene>
<dbReference type="GO" id="GO:0016810">
    <property type="term" value="F:hydrolase activity, acting on carbon-nitrogen (but not peptide) bonds"/>
    <property type="evidence" value="ECO:0007669"/>
    <property type="project" value="InterPro"/>
</dbReference>
<dbReference type="GO" id="GO:0005975">
    <property type="term" value="P:carbohydrate metabolic process"/>
    <property type="evidence" value="ECO:0007669"/>
    <property type="project" value="InterPro"/>
</dbReference>
<evidence type="ECO:0000256" key="1">
    <source>
        <dbReference type="ARBA" id="ARBA00004613"/>
    </source>
</evidence>
<dbReference type="InterPro" id="IPR002509">
    <property type="entry name" value="NODB_dom"/>
</dbReference>
<dbReference type="GO" id="GO:0005576">
    <property type="term" value="C:extracellular region"/>
    <property type="evidence" value="ECO:0007669"/>
    <property type="project" value="UniProtKB-SubCell"/>
</dbReference>
<keyword evidence="6" id="KW-1185">Reference proteome</keyword>
<evidence type="ECO:0000313" key="6">
    <source>
        <dbReference type="Proteomes" id="UP000054223"/>
    </source>
</evidence>
<dbReference type="CDD" id="cd10918">
    <property type="entry name" value="CE4_NodB_like_5s_6s"/>
    <property type="match status" value="1"/>
</dbReference>
<feature type="signal peptide" evidence="3">
    <location>
        <begin position="1"/>
        <end position="25"/>
    </location>
</feature>
<dbReference type="InterPro" id="IPR011330">
    <property type="entry name" value="Glyco_hydro/deAcase_b/a-brl"/>
</dbReference>
<dbReference type="SUPFAM" id="SSF88713">
    <property type="entry name" value="Glycoside hydrolase/deacetylase"/>
    <property type="match status" value="1"/>
</dbReference>
<dbReference type="Pfam" id="PF01522">
    <property type="entry name" value="Polysacc_deac_1"/>
    <property type="match status" value="1"/>
</dbReference>
<dbReference type="AlphaFoldDB" id="A0A9X0L600"/>
<dbReference type="RefSeq" id="WP_059068699.1">
    <property type="nucleotide sequence ID" value="NZ_LNAL01000005.1"/>
</dbReference>
<accession>A0A9X0L600</accession>
<dbReference type="Proteomes" id="UP000054223">
    <property type="component" value="Unassembled WGS sequence"/>
</dbReference>